<reference evidence="3 4" key="1">
    <citation type="submission" date="2020-07" db="EMBL/GenBank/DDBJ databases">
        <title>Sequencing the genomes of 1000 actinobacteria strains.</title>
        <authorList>
            <person name="Klenk H.-P."/>
        </authorList>
    </citation>
    <scope>NUCLEOTIDE SEQUENCE [LARGE SCALE GENOMIC DNA]</scope>
    <source>
        <strain evidence="3 4">DSM 103833</strain>
    </source>
</reference>
<proteinExistence type="predicted"/>
<accession>A0A853BZ86</accession>
<comment type="caution">
    <text evidence="3">The sequence shown here is derived from an EMBL/GenBank/DDBJ whole genome shotgun (WGS) entry which is preliminary data.</text>
</comment>
<organism evidence="3 4">
    <name type="scientific">Nocardioides thalensis</name>
    <dbReference type="NCBI Taxonomy" id="1914755"/>
    <lineage>
        <taxon>Bacteria</taxon>
        <taxon>Bacillati</taxon>
        <taxon>Actinomycetota</taxon>
        <taxon>Actinomycetes</taxon>
        <taxon>Propionibacteriales</taxon>
        <taxon>Nocardioidaceae</taxon>
        <taxon>Nocardioides</taxon>
    </lineage>
</organism>
<evidence type="ECO:0000313" key="4">
    <source>
        <dbReference type="Proteomes" id="UP000530424"/>
    </source>
</evidence>
<evidence type="ECO:0000256" key="1">
    <source>
        <dbReference type="SAM" id="MobiDB-lite"/>
    </source>
</evidence>
<dbReference type="RefSeq" id="WP_179667062.1">
    <property type="nucleotide sequence ID" value="NZ_JACCFP010000001.1"/>
</dbReference>
<feature type="region of interest" description="Disordered" evidence="1">
    <location>
        <begin position="22"/>
        <end position="54"/>
    </location>
</feature>
<dbReference type="Proteomes" id="UP000530424">
    <property type="component" value="Unassembled WGS sequence"/>
</dbReference>
<dbReference type="EMBL" id="JACCFP010000001">
    <property type="protein sequence ID" value="NYJ00479.1"/>
    <property type="molecule type" value="Genomic_DNA"/>
</dbReference>
<name>A0A853BZ86_9ACTN</name>
<evidence type="ECO:0000313" key="3">
    <source>
        <dbReference type="EMBL" id="NYJ00479.1"/>
    </source>
</evidence>
<evidence type="ECO:0000256" key="2">
    <source>
        <dbReference type="SAM" id="SignalP"/>
    </source>
</evidence>
<feature type="signal peptide" evidence="2">
    <location>
        <begin position="1"/>
        <end position="18"/>
    </location>
</feature>
<gene>
    <name evidence="3" type="ORF">HNR19_001177</name>
</gene>
<dbReference type="AlphaFoldDB" id="A0A853BZ86"/>
<keyword evidence="4" id="KW-1185">Reference proteome</keyword>
<sequence length="129" mass="13557">MRRTAGTALAAAILTLLAACGDDEPTTARDPSAEPDQSASEPTEGETTEVPDWPSCAEVWVAEATLPQGYKGCLDGDTAVKADRQMCSSGQVLVTYDELFYAVVGGPVNETEGLAQDSHYRSAKQSCLA</sequence>
<dbReference type="PROSITE" id="PS51257">
    <property type="entry name" value="PROKAR_LIPOPROTEIN"/>
    <property type="match status" value="1"/>
</dbReference>
<protein>
    <submittedName>
        <fullName evidence="3">Uncharacterized protein</fullName>
    </submittedName>
</protein>
<keyword evidence="2" id="KW-0732">Signal</keyword>
<feature type="chain" id="PRO_5038995047" evidence="2">
    <location>
        <begin position="19"/>
        <end position="129"/>
    </location>
</feature>